<dbReference type="GO" id="GO:0005506">
    <property type="term" value="F:iron ion binding"/>
    <property type="evidence" value="ECO:0007669"/>
    <property type="project" value="InterPro"/>
</dbReference>
<evidence type="ECO:0000256" key="1">
    <source>
        <dbReference type="ARBA" id="ARBA00022505"/>
    </source>
</evidence>
<dbReference type="InterPro" id="IPR016208">
    <property type="entry name" value="Ald_Oxase/xanthine_DH-like"/>
</dbReference>
<dbReference type="EMBL" id="PVZS01000009">
    <property type="protein sequence ID" value="PSC05187.1"/>
    <property type="molecule type" value="Genomic_DNA"/>
</dbReference>
<organism evidence="4 5">
    <name type="scientific">Alsobacter soli</name>
    <dbReference type="NCBI Taxonomy" id="2109933"/>
    <lineage>
        <taxon>Bacteria</taxon>
        <taxon>Pseudomonadati</taxon>
        <taxon>Pseudomonadota</taxon>
        <taxon>Alphaproteobacteria</taxon>
        <taxon>Hyphomicrobiales</taxon>
        <taxon>Alsobacteraceae</taxon>
        <taxon>Alsobacter</taxon>
    </lineage>
</organism>
<dbReference type="PANTHER" id="PTHR11908:SF132">
    <property type="entry name" value="ALDEHYDE OXIDASE 1-RELATED"/>
    <property type="match status" value="1"/>
</dbReference>
<evidence type="ECO:0000313" key="5">
    <source>
        <dbReference type="Proteomes" id="UP000239772"/>
    </source>
</evidence>
<keyword evidence="1" id="KW-0500">Molybdenum</keyword>
<dbReference type="Pfam" id="PF20256">
    <property type="entry name" value="MoCoBD_2"/>
    <property type="match status" value="1"/>
</dbReference>
<dbReference type="Pfam" id="PF02738">
    <property type="entry name" value="MoCoBD_1"/>
    <property type="match status" value="1"/>
</dbReference>
<dbReference type="InterPro" id="IPR036856">
    <property type="entry name" value="Ald_Oxase/Xan_DH_a/b_sf"/>
</dbReference>
<reference evidence="5" key="1">
    <citation type="submission" date="2018-03" db="EMBL/GenBank/DDBJ databases">
        <authorList>
            <person name="Sun L."/>
            <person name="Liu H."/>
            <person name="Chen W."/>
            <person name="Huang K."/>
            <person name="Liu W."/>
            <person name="Gao X."/>
        </authorList>
    </citation>
    <scope>NUCLEOTIDE SEQUENCE [LARGE SCALE GENOMIC DNA]</scope>
    <source>
        <strain evidence="5">SH9</strain>
    </source>
</reference>
<dbReference type="SUPFAM" id="SSF54665">
    <property type="entry name" value="CO dehydrogenase molybdoprotein N-domain-like"/>
    <property type="match status" value="1"/>
</dbReference>
<dbReference type="Pfam" id="PF01315">
    <property type="entry name" value="Ald_Xan_dh_C"/>
    <property type="match status" value="1"/>
</dbReference>
<dbReference type="SUPFAM" id="SSF56003">
    <property type="entry name" value="Molybdenum cofactor-binding domain"/>
    <property type="match status" value="1"/>
</dbReference>
<protein>
    <submittedName>
        <fullName evidence="4">Carbon monoxide dehydrogenase</fullName>
    </submittedName>
</protein>
<dbReference type="PANTHER" id="PTHR11908">
    <property type="entry name" value="XANTHINE DEHYDROGENASE"/>
    <property type="match status" value="1"/>
</dbReference>
<dbReference type="InterPro" id="IPR046867">
    <property type="entry name" value="AldOxase/xan_DH_MoCoBD2"/>
</dbReference>
<accession>A0A2T1HU56</accession>
<evidence type="ECO:0000259" key="3">
    <source>
        <dbReference type="SMART" id="SM01008"/>
    </source>
</evidence>
<dbReference type="AlphaFoldDB" id="A0A2T1HU56"/>
<proteinExistence type="predicted"/>
<evidence type="ECO:0000256" key="2">
    <source>
        <dbReference type="ARBA" id="ARBA00023002"/>
    </source>
</evidence>
<feature type="domain" description="Aldehyde oxidase/xanthine dehydrogenase a/b hammerhead" evidence="3">
    <location>
        <begin position="22"/>
        <end position="140"/>
    </location>
</feature>
<comment type="caution">
    <text evidence="4">The sequence shown here is derived from an EMBL/GenBank/DDBJ whole genome shotgun (WGS) entry which is preliminary data.</text>
</comment>
<sequence>MTVKKFGIGQPLRRVEDQRLVTGGGRYTADYQPEKQLEAVLLRSPHAHARFTFTDLETARAMKGVKLILTHEDVAHLGDVPCQAAMPNSDGTQNHVAHIPVLAKGVAKHVGDAVAFVVAETVNQAKDAAEAIGVDWEPLPASVDMRAALKPGAPAVWTEQPDNVSFDAAMGDKTKVDGIFASAAKVVKIEIENNRLVTNYMETRGVIAEYDAKTKSYTLTLSSQGVHGIRDTLAGQVLKIKPENIRVVTGDVGGGFGTKTFCYREYPLAAEAAKRLKRPVRWIADRADHFMGDAQGRANIAVGEVAMDRSGQFLAMRFDILGDIGAYASQYGPYIPYLGATMMTGVYKTPAIYVRCRGVYTNTVPVDAYRGAGRPEAAYLLERLVDRAARETGMKPEQIRRKNFIPSSAMPYSTPIGDRTYDTGDFDQHMTRAMEAANWAGFKERVRAARKQNKLRGIGMATYIECTAWGEGEDVEIRLETDGTVTVYSGTQSNGQGHATAYAQFASQHLDIPLERIKVVQGDTLTVKTGNGTGGSRSIPVGGVSVYAASRNLAEKLKDLASQKLEASVADLEVADGGVRVAGTDRRIDFVDLANLPEATKELRTGEGDFTPPNATYPNGTHIAEVEIDLDTGVTQVVRYTICDDFGIAVNPLLLAGQVHGGVVQGIGQALLEKTVYDADGQLVTASFMDYTLPRAGDVPFLHFETKNVPSTTNPLGMKGAGEAGSIGSCPAVMNAVVDALDRAFGVRDIDMPATPDRVFDVIRSASTQAA</sequence>
<dbReference type="SMART" id="SM01008">
    <property type="entry name" value="Ald_Xan_dh_C"/>
    <property type="match status" value="1"/>
</dbReference>
<keyword evidence="5" id="KW-1185">Reference proteome</keyword>
<evidence type="ECO:0000313" key="4">
    <source>
        <dbReference type="EMBL" id="PSC05187.1"/>
    </source>
</evidence>
<keyword evidence="2" id="KW-0560">Oxidoreductase</keyword>
<dbReference type="GO" id="GO:0016491">
    <property type="term" value="F:oxidoreductase activity"/>
    <property type="evidence" value="ECO:0007669"/>
    <property type="project" value="UniProtKB-KW"/>
</dbReference>
<name>A0A2T1HU56_9HYPH</name>
<dbReference type="InterPro" id="IPR008274">
    <property type="entry name" value="AldOxase/xan_DH_MoCoBD1"/>
</dbReference>
<dbReference type="RefSeq" id="WP_106336701.1">
    <property type="nucleotide sequence ID" value="NZ_PVZS01000009.1"/>
</dbReference>
<gene>
    <name evidence="4" type="ORF">SLNSH_10255</name>
</gene>
<dbReference type="Gene3D" id="3.90.1170.50">
    <property type="entry name" value="Aldehyde oxidase/xanthine dehydrogenase, a/b hammerhead"/>
    <property type="match status" value="1"/>
</dbReference>
<dbReference type="InterPro" id="IPR037165">
    <property type="entry name" value="AldOxase/xan_DH_Mopterin-bd_sf"/>
</dbReference>
<dbReference type="Proteomes" id="UP000239772">
    <property type="component" value="Unassembled WGS sequence"/>
</dbReference>
<dbReference type="Gene3D" id="3.30.365.10">
    <property type="entry name" value="Aldehyde oxidase/xanthine dehydrogenase, molybdopterin binding domain"/>
    <property type="match status" value="4"/>
</dbReference>
<dbReference type="InterPro" id="IPR000674">
    <property type="entry name" value="Ald_Oxase/Xan_DH_a/b"/>
</dbReference>
<dbReference type="OrthoDB" id="9758509at2"/>